<dbReference type="Pfam" id="PF06177">
    <property type="entry name" value="QueT"/>
    <property type="match status" value="1"/>
</dbReference>
<evidence type="ECO:0000256" key="1">
    <source>
        <dbReference type="SAM" id="Phobius"/>
    </source>
</evidence>
<dbReference type="PIRSF" id="PIRSF031501">
    <property type="entry name" value="QueT"/>
    <property type="match status" value="1"/>
</dbReference>
<dbReference type="EMBL" id="AYYI01000009">
    <property type="protein sequence ID" value="KRM99639.1"/>
    <property type="molecule type" value="Genomic_DNA"/>
</dbReference>
<dbReference type="PANTHER" id="PTHR40044">
    <property type="entry name" value="INTEGRAL MEMBRANE PROTEIN-RELATED"/>
    <property type="match status" value="1"/>
</dbReference>
<dbReference type="OrthoDB" id="1706970at2"/>
<feature type="transmembrane region" description="Helical" evidence="1">
    <location>
        <begin position="100"/>
        <end position="119"/>
    </location>
</feature>
<evidence type="ECO:0008006" key="4">
    <source>
        <dbReference type="Google" id="ProtNLM"/>
    </source>
</evidence>
<keyword evidence="1" id="KW-1133">Transmembrane helix</keyword>
<sequence>MDKSRIKTNSLTKIGIIAAIYVALTMLVAPWSFGATQLRLSEMLNHLAVFNKRYIWALTLGCIIVNLFSPLGIVDIIFGTLNTFVMTALSYYLSRRVKRLTLKLTISTITCTLTMWIIALELHVVSHVPFWPTYFTVALGEFVSLILGAILFYFLAKRIDLTA</sequence>
<dbReference type="PATRIC" id="fig|1423796.3.peg.2226"/>
<feature type="transmembrane region" description="Helical" evidence="1">
    <location>
        <begin position="12"/>
        <end position="34"/>
    </location>
</feature>
<name>A0A0R2D6T5_9LACO</name>
<evidence type="ECO:0000313" key="3">
    <source>
        <dbReference type="Proteomes" id="UP000051638"/>
    </source>
</evidence>
<protein>
    <recommendedName>
        <fullName evidence="4">QueT transporter family protein</fullName>
    </recommendedName>
</protein>
<keyword evidence="1" id="KW-0812">Transmembrane</keyword>
<dbReference type="InterPro" id="IPR010387">
    <property type="entry name" value="QueT"/>
</dbReference>
<organism evidence="2 3">
    <name type="scientific">Loigolactobacillus rennini DSM 20253</name>
    <dbReference type="NCBI Taxonomy" id="1423796"/>
    <lineage>
        <taxon>Bacteria</taxon>
        <taxon>Bacillati</taxon>
        <taxon>Bacillota</taxon>
        <taxon>Bacilli</taxon>
        <taxon>Lactobacillales</taxon>
        <taxon>Lactobacillaceae</taxon>
        <taxon>Loigolactobacillus</taxon>
    </lineage>
</organism>
<accession>A0A0R2D6T5</accession>
<gene>
    <name evidence="2" type="ORF">FC24_GL002194</name>
</gene>
<feature type="transmembrane region" description="Helical" evidence="1">
    <location>
        <begin position="54"/>
        <end position="79"/>
    </location>
</feature>
<keyword evidence="1" id="KW-0472">Membrane</keyword>
<keyword evidence="3" id="KW-1185">Reference proteome</keyword>
<dbReference type="Gene3D" id="1.10.1760.20">
    <property type="match status" value="1"/>
</dbReference>
<proteinExistence type="predicted"/>
<comment type="caution">
    <text evidence="2">The sequence shown here is derived from an EMBL/GenBank/DDBJ whole genome shotgun (WGS) entry which is preliminary data.</text>
</comment>
<dbReference type="STRING" id="1423796.FC24_GL002194"/>
<dbReference type="AlphaFoldDB" id="A0A0R2D6T5"/>
<dbReference type="RefSeq" id="WP_057873137.1">
    <property type="nucleotide sequence ID" value="NZ_AYYI01000009.1"/>
</dbReference>
<dbReference type="PANTHER" id="PTHR40044:SF1">
    <property type="entry name" value="INTEGRAL MEMBRANE PROTEIN"/>
    <property type="match status" value="1"/>
</dbReference>
<evidence type="ECO:0000313" key="2">
    <source>
        <dbReference type="EMBL" id="KRM99639.1"/>
    </source>
</evidence>
<reference evidence="2 3" key="1">
    <citation type="journal article" date="2015" name="Genome Announc.">
        <title>Expanding the biotechnology potential of lactobacilli through comparative genomics of 213 strains and associated genera.</title>
        <authorList>
            <person name="Sun Z."/>
            <person name="Harris H.M."/>
            <person name="McCann A."/>
            <person name="Guo C."/>
            <person name="Argimon S."/>
            <person name="Zhang W."/>
            <person name="Yang X."/>
            <person name="Jeffery I.B."/>
            <person name="Cooney J.C."/>
            <person name="Kagawa T.F."/>
            <person name="Liu W."/>
            <person name="Song Y."/>
            <person name="Salvetti E."/>
            <person name="Wrobel A."/>
            <person name="Rasinkangas P."/>
            <person name="Parkhill J."/>
            <person name="Rea M.C."/>
            <person name="O'Sullivan O."/>
            <person name="Ritari J."/>
            <person name="Douillard F.P."/>
            <person name="Paul Ross R."/>
            <person name="Yang R."/>
            <person name="Briner A.E."/>
            <person name="Felis G.E."/>
            <person name="de Vos W.M."/>
            <person name="Barrangou R."/>
            <person name="Klaenhammer T.R."/>
            <person name="Caufield P.W."/>
            <person name="Cui Y."/>
            <person name="Zhang H."/>
            <person name="O'Toole P.W."/>
        </authorList>
    </citation>
    <scope>NUCLEOTIDE SEQUENCE [LARGE SCALE GENOMIC DNA]</scope>
    <source>
        <strain evidence="2 3">DSM 20253</strain>
    </source>
</reference>
<dbReference type="Proteomes" id="UP000051638">
    <property type="component" value="Unassembled WGS sequence"/>
</dbReference>
<feature type="transmembrane region" description="Helical" evidence="1">
    <location>
        <begin position="131"/>
        <end position="156"/>
    </location>
</feature>